<gene>
    <name evidence="1" type="ORF">FCALED_LOCUS15766</name>
</gene>
<dbReference type="AlphaFoldDB" id="A0A9N9NLJ8"/>
<protein>
    <submittedName>
        <fullName evidence="1">1021_t:CDS:1</fullName>
    </submittedName>
</protein>
<keyword evidence="2" id="KW-1185">Reference proteome</keyword>
<name>A0A9N9NLJ8_9GLOM</name>
<evidence type="ECO:0000313" key="2">
    <source>
        <dbReference type="Proteomes" id="UP000789570"/>
    </source>
</evidence>
<comment type="caution">
    <text evidence="1">The sequence shown here is derived from an EMBL/GenBank/DDBJ whole genome shotgun (WGS) entry which is preliminary data.</text>
</comment>
<dbReference type="Proteomes" id="UP000789570">
    <property type="component" value="Unassembled WGS sequence"/>
</dbReference>
<accession>A0A9N9NLJ8</accession>
<dbReference type="EMBL" id="CAJVPQ010015582">
    <property type="protein sequence ID" value="CAG8743069.1"/>
    <property type="molecule type" value="Genomic_DNA"/>
</dbReference>
<sequence length="53" mass="6407">MEEKILEYPYYNKHSYEYNDSDMNLDEVSLSNVKEYLLPELEDNDKVNENDVD</sequence>
<reference evidence="1" key="1">
    <citation type="submission" date="2021-06" db="EMBL/GenBank/DDBJ databases">
        <authorList>
            <person name="Kallberg Y."/>
            <person name="Tangrot J."/>
            <person name="Rosling A."/>
        </authorList>
    </citation>
    <scope>NUCLEOTIDE SEQUENCE</scope>
    <source>
        <strain evidence="1">UK204</strain>
    </source>
</reference>
<proteinExistence type="predicted"/>
<evidence type="ECO:0000313" key="1">
    <source>
        <dbReference type="EMBL" id="CAG8743069.1"/>
    </source>
</evidence>
<organism evidence="1 2">
    <name type="scientific">Funneliformis caledonium</name>
    <dbReference type="NCBI Taxonomy" id="1117310"/>
    <lineage>
        <taxon>Eukaryota</taxon>
        <taxon>Fungi</taxon>
        <taxon>Fungi incertae sedis</taxon>
        <taxon>Mucoromycota</taxon>
        <taxon>Glomeromycotina</taxon>
        <taxon>Glomeromycetes</taxon>
        <taxon>Glomerales</taxon>
        <taxon>Glomeraceae</taxon>
        <taxon>Funneliformis</taxon>
    </lineage>
</organism>